<keyword evidence="2 5" id="KW-0238">DNA-binding</keyword>
<keyword evidence="3" id="KW-0804">Transcription</keyword>
<name>A0ABQ0F8F1_APOSI</name>
<dbReference type="Gene3D" id="1.10.150.60">
    <property type="entry name" value="ARID DNA-binding domain"/>
    <property type="match status" value="1"/>
</dbReference>
<dbReference type="InterPro" id="IPR001606">
    <property type="entry name" value="ARID_dom"/>
</dbReference>
<feature type="compositionally biased region" description="Low complexity" evidence="6">
    <location>
        <begin position="635"/>
        <end position="646"/>
    </location>
</feature>
<feature type="compositionally biased region" description="Pro residues" evidence="6">
    <location>
        <begin position="102"/>
        <end position="113"/>
    </location>
</feature>
<evidence type="ECO:0000256" key="4">
    <source>
        <dbReference type="ARBA" id="ARBA00023242"/>
    </source>
</evidence>
<feature type="compositionally biased region" description="Acidic residues" evidence="6">
    <location>
        <begin position="218"/>
        <end position="248"/>
    </location>
</feature>
<feature type="compositionally biased region" description="Gly residues" evidence="6">
    <location>
        <begin position="653"/>
        <end position="667"/>
    </location>
</feature>
<dbReference type="Proteomes" id="UP001623349">
    <property type="component" value="Unassembled WGS sequence"/>
</dbReference>
<protein>
    <recommendedName>
        <fullName evidence="5">AT-rich interactive domain-containing protein 3</fullName>
        <shortName evidence="5">ARID domain-containing protein</shortName>
    </recommendedName>
</protein>
<dbReference type="InterPro" id="IPR036431">
    <property type="entry name" value="ARID_dom_sf"/>
</dbReference>
<accession>A0ABQ0F8F1</accession>
<comment type="caution">
    <text evidence="9">The sequence shown here is derived from an EMBL/GenBank/DDBJ whole genome shotgun (WGS) entry which is preliminary data.</text>
</comment>
<evidence type="ECO:0000256" key="3">
    <source>
        <dbReference type="ARBA" id="ARBA00023163"/>
    </source>
</evidence>
<feature type="compositionally biased region" description="Polar residues" evidence="6">
    <location>
        <begin position="675"/>
        <end position="685"/>
    </location>
</feature>
<feature type="domain" description="REKLES" evidence="8">
    <location>
        <begin position="532"/>
        <end position="629"/>
    </location>
</feature>
<evidence type="ECO:0000259" key="8">
    <source>
        <dbReference type="PROSITE" id="PS51486"/>
    </source>
</evidence>
<dbReference type="SMART" id="SM01014">
    <property type="entry name" value="ARID"/>
    <property type="match status" value="1"/>
</dbReference>
<evidence type="ECO:0000259" key="7">
    <source>
        <dbReference type="PROSITE" id="PS51011"/>
    </source>
</evidence>
<keyword evidence="4 5" id="KW-0539">Nucleus</keyword>
<evidence type="ECO:0000313" key="10">
    <source>
        <dbReference type="Proteomes" id="UP001623349"/>
    </source>
</evidence>
<feature type="domain" description="ARID" evidence="7">
    <location>
        <begin position="326"/>
        <end position="418"/>
    </location>
</feature>
<proteinExistence type="predicted"/>
<comment type="subcellular location">
    <subcellularLocation>
        <location evidence="5">Nucleus</location>
    </subcellularLocation>
</comment>
<evidence type="ECO:0000256" key="6">
    <source>
        <dbReference type="SAM" id="MobiDB-lite"/>
    </source>
</evidence>
<evidence type="ECO:0000256" key="1">
    <source>
        <dbReference type="ARBA" id="ARBA00023015"/>
    </source>
</evidence>
<dbReference type="Pfam" id="PF01388">
    <property type="entry name" value="ARID"/>
    <property type="match status" value="1"/>
</dbReference>
<feature type="region of interest" description="Disordered" evidence="6">
    <location>
        <begin position="1"/>
        <end position="310"/>
    </location>
</feature>
<dbReference type="CDD" id="cd16878">
    <property type="entry name" value="ARID_ARID3A"/>
    <property type="match status" value="1"/>
</dbReference>
<evidence type="ECO:0000313" key="9">
    <source>
        <dbReference type="EMBL" id="GAB1295316.1"/>
    </source>
</evidence>
<sequence>MPLPLGARRNNKDPTGGSWHAPPAFSLSRQPPSLPAATLHCPGSPEVPTLQCGQDPSPQGPPPPTAPGARGGPVRRAMKLQAVMETLIQRQQRARQELEARQPPPPPPPPPEPTSVRARTAMPDEDREPENTRMHRAQMAALAAMRAAAAGLGHPSSPGDAEDGPPVPEHEDTAQDGTLSSPALRGSGLEGPGHTEGDGHLMDVGSDDDDTRPKWEEQELEELGEEEEEEEDEDEDDFEEEEEEEEEGLGPPDSANLGATDLFTRKAPPTQAFRGDGGPRMLSGPERLGPGLAHPSHVASQMPPPDHGDWTFEEQFKQLLYELDADPKRKEFLDDLFSFMQKRGTPVNRVPIMAKQVLDLFMLYVLVTEKGGLVEVINKKLWREITKGLNLPTSITSAAFTLRTQYMKYLYPYECERRGLSSPNELQAAIDSNRREGRRQSFGGSLFAYSPSGAHSMLSSPKLPVTSLSLAASTNGSSITPAPKIKKEEDSAIPITVPGRLPVSLAGHPVVAAQAAAVQAAAAQAAVAAQAAALEQLREKLESTEPPEKKMALAAEEQQRLMQRAVQQSFLAMTAQLPMNIRINSQASESRQDSAVNLSCANGSNSISMSVEMNGIVYTGVLFAQPPPPAPPSAPSKGGVSGVGPSNTMGSRTGAGGGGGTGGGQVGLAGVAAPTVSSTSNNSLP</sequence>
<dbReference type="SUPFAM" id="SSF46774">
    <property type="entry name" value="ARID-like"/>
    <property type="match status" value="1"/>
</dbReference>
<dbReference type="PANTHER" id="PTHR15348:SF1">
    <property type="entry name" value="AT-RICH INTERACTIVE DOMAIN-CONTAINING PROTEIN 3A"/>
    <property type="match status" value="1"/>
</dbReference>
<dbReference type="PANTHER" id="PTHR15348">
    <property type="entry name" value="AT-RICH INTERACTIVE DOMAIN-CONTAINING PROTEIN ARID DOMAIN- CONTAINING PROTEIN DEAD RINGER PROTEIN B-CELL REGULATOR OF IGH TRANSCRIPTION BRIGHT"/>
    <property type="match status" value="1"/>
</dbReference>
<dbReference type="SMART" id="SM00501">
    <property type="entry name" value="BRIGHT"/>
    <property type="match status" value="1"/>
</dbReference>
<feature type="region of interest" description="Disordered" evidence="6">
    <location>
        <begin position="628"/>
        <end position="685"/>
    </location>
</feature>
<keyword evidence="1 5" id="KW-0805">Transcription regulation</keyword>
<evidence type="ECO:0000256" key="2">
    <source>
        <dbReference type="ARBA" id="ARBA00023125"/>
    </source>
</evidence>
<keyword evidence="10" id="KW-1185">Reference proteome</keyword>
<dbReference type="InterPro" id="IPR045147">
    <property type="entry name" value="ARI3A/B/C"/>
</dbReference>
<reference evidence="9 10" key="1">
    <citation type="submission" date="2024-08" db="EMBL/GenBank/DDBJ databases">
        <title>The draft genome of Apodemus speciosus.</title>
        <authorList>
            <person name="Nabeshima K."/>
            <person name="Suzuki S."/>
            <person name="Onuma M."/>
        </authorList>
    </citation>
    <scope>NUCLEOTIDE SEQUENCE [LARGE SCALE GENOMIC DNA]</scope>
    <source>
        <strain evidence="9">IB14-021</strain>
    </source>
</reference>
<comment type="function">
    <text evidence="5">Transcription factor.</text>
</comment>
<dbReference type="PROSITE" id="PS51011">
    <property type="entry name" value="ARID"/>
    <property type="match status" value="1"/>
</dbReference>
<gene>
    <name evidence="9" type="ORF">APTSU1_001055000</name>
</gene>
<evidence type="ECO:0000256" key="5">
    <source>
        <dbReference type="RuleBase" id="RU369100"/>
    </source>
</evidence>
<feature type="compositionally biased region" description="Low complexity" evidence="6">
    <location>
        <begin position="137"/>
        <end position="150"/>
    </location>
</feature>
<organism evidence="9 10">
    <name type="scientific">Apodemus speciosus</name>
    <name type="common">Large Japanese field mouse</name>
    <dbReference type="NCBI Taxonomy" id="105296"/>
    <lineage>
        <taxon>Eukaryota</taxon>
        <taxon>Metazoa</taxon>
        <taxon>Chordata</taxon>
        <taxon>Craniata</taxon>
        <taxon>Vertebrata</taxon>
        <taxon>Euteleostomi</taxon>
        <taxon>Mammalia</taxon>
        <taxon>Eutheria</taxon>
        <taxon>Euarchontoglires</taxon>
        <taxon>Glires</taxon>
        <taxon>Rodentia</taxon>
        <taxon>Myomorpha</taxon>
        <taxon>Muroidea</taxon>
        <taxon>Muridae</taxon>
        <taxon>Murinae</taxon>
        <taxon>Apodemus</taxon>
    </lineage>
</organism>
<dbReference type="InterPro" id="IPR023334">
    <property type="entry name" value="REKLES_domain"/>
</dbReference>
<comment type="subunit">
    <text evidence="5">Homodimer.</text>
</comment>
<dbReference type="EMBL" id="BAAFST010000010">
    <property type="protein sequence ID" value="GAB1295316.1"/>
    <property type="molecule type" value="Genomic_DNA"/>
</dbReference>
<dbReference type="PROSITE" id="PS51486">
    <property type="entry name" value="REKLES"/>
    <property type="match status" value="1"/>
</dbReference>